<gene>
    <name evidence="2" type="ORF">BGZ65_012753</name>
</gene>
<feature type="region of interest" description="Disordered" evidence="1">
    <location>
        <begin position="166"/>
        <end position="269"/>
    </location>
</feature>
<evidence type="ECO:0000313" key="2">
    <source>
        <dbReference type="EMBL" id="KAF9938463.1"/>
    </source>
</evidence>
<evidence type="ECO:0000256" key="1">
    <source>
        <dbReference type="SAM" id="MobiDB-lite"/>
    </source>
</evidence>
<feature type="compositionally biased region" description="Basic and acidic residues" evidence="1">
    <location>
        <begin position="211"/>
        <end position="222"/>
    </location>
</feature>
<comment type="caution">
    <text evidence="2">The sequence shown here is derived from an EMBL/GenBank/DDBJ whole genome shotgun (WGS) entry which is preliminary data.</text>
</comment>
<feature type="compositionally biased region" description="Polar residues" evidence="1">
    <location>
        <begin position="259"/>
        <end position="269"/>
    </location>
</feature>
<feature type="compositionally biased region" description="Low complexity" evidence="1">
    <location>
        <begin position="308"/>
        <end position="322"/>
    </location>
</feature>
<dbReference type="Proteomes" id="UP000749646">
    <property type="component" value="Unassembled WGS sequence"/>
</dbReference>
<evidence type="ECO:0000313" key="3">
    <source>
        <dbReference type="Proteomes" id="UP000749646"/>
    </source>
</evidence>
<feature type="compositionally biased region" description="Polar residues" evidence="1">
    <location>
        <begin position="96"/>
        <end position="110"/>
    </location>
</feature>
<reference evidence="2" key="1">
    <citation type="journal article" date="2020" name="Fungal Divers.">
        <title>Resolving the Mortierellaceae phylogeny through synthesis of multi-gene phylogenetics and phylogenomics.</title>
        <authorList>
            <person name="Vandepol N."/>
            <person name="Liber J."/>
            <person name="Desiro A."/>
            <person name="Na H."/>
            <person name="Kennedy M."/>
            <person name="Barry K."/>
            <person name="Grigoriev I.V."/>
            <person name="Miller A.N."/>
            <person name="O'Donnell K."/>
            <person name="Stajich J.E."/>
            <person name="Bonito G."/>
        </authorList>
    </citation>
    <scope>NUCLEOTIDE SEQUENCE</scope>
    <source>
        <strain evidence="2">MES-2147</strain>
    </source>
</reference>
<dbReference type="AlphaFoldDB" id="A0A9P6LTM2"/>
<protein>
    <submittedName>
        <fullName evidence="2">Uncharacterized protein</fullName>
    </submittedName>
</protein>
<proteinExistence type="predicted"/>
<feature type="compositionally biased region" description="Acidic residues" evidence="1">
    <location>
        <begin position="194"/>
        <end position="210"/>
    </location>
</feature>
<sequence length="350" mass="38629">MYSTNNFRYLRISKTRVLPLNLLVSKEDLEWFNDYSFQEILTVLKPLLLSRVELYEQGHIVKRTINPTTFVNPYQDLDDGLEDAGVILGGSDDSTRNQGPDSASGLSESSANKEKRRKGTILGNKSSVRPQFAIRYGMRTKIAAERGGAVMVAEKNLGFLKVKKEQDNETNSIEDVGGSQRVRSDLASFGGEEGTTEDADSIVIREEDESDNLRVNDFRREDEVDDDDVEQARSKRKQSAKETRRQSKRKRTKEDEQDVSSSQGDQKPTLQVKYAPLKLHPQTLYIVVRTLGAPAASVSTLPFAPIRAAASSSSSSTAEASGSGTGGSTVAGQQEEEDSLFPSGLDYFMP</sequence>
<dbReference type="EMBL" id="JAAAHW010009597">
    <property type="protein sequence ID" value="KAF9938463.1"/>
    <property type="molecule type" value="Genomic_DNA"/>
</dbReference>
<keyword evidence="3" id="KW-1185">Reference proteome</keyword>
<organism evidence="2 3">
    <name type="scientific">Modicella reniformis</name>
    <dbReference type="NCBI Taxonomy" id="1440133"/>
    <lineage>
        <taxon>Eukaryota</taxon>
        <taxon>Fungi</taxon>
        <taxon>Fungi incertae sedis</taxon>
        <taxon>Mucoromycota</taxon>
        <taxon>Mortierellomycotina</taxon>
        <taxon>Mortierellomycetes</taxon>
        <taxon>Mortierellales</taxon>
        <taxon>Mortierellaceae</taxon>
        <taxon>Modicella</taxon>
    </lineage>
</organism>
<feature type="region of interest" description="Disordered" evidence="1">
    <location>
        <begin position="88"/>
        <end position="122"/>
    </location>
</feature>
<accession>A0A9P6LTM2</accession>
<dbReference type="OrthoDB" id="5374757at2759"/>
<feature type="region of interest" description="Disordered" evidence="1">
    <location>
        <begin position="307"/>
        <end position="350"/>
    </location>
</feature>
<name>A0A9P6LTM2_9FUNG</name>